<evidence type="ECO:0000313" key="2">
    <source>
        <dbReference type="EMBL" id="RJF87660.1"/>
    </source>
</evidence>
<dbReference type="RefSeq" id="WP_119778297.1">
    <property type="nucleotide sequence ID" value="NZ_QYUK01000011.1"/>
</dbReference>
<proteinExistence type="predicted"/>
<dbReference type="AlphaFoldDB" id="A0A418WCD6"/>
<feature type="transmembrane region" description="Helical" evidence="1">
    <location>
        <begin position="121"/>
        <end position="142"/>
    </location>
</feature>
<protein>
    <submittedName>
        <fullName evidence="2">DUF3995 domain-containing protein</fullName>
    </submittedName>
</protein>
<accession>A0A418WCD6</accession>
<organism evidence="2 3">
    <name type="scientific">Oleomonas cavernae</name>
    <dbReference type="NCBI Taxonomy" id="2320859"/>
    <lineage>
        <taxon>Bacteria</taxon>
        <taxon>Pseudomonadati</taxon>
        <taxon>Pseudomonadota</taxon>
        <taxon>Alphaproteobacteria</taxon>
        <taxon>Acetobacterales</taxon>
        <taxon>Acetobacteraceae</taxon>
        <taxon>Oleomonas</taxon>
    </lineage>
</organism>
<dbReference type="OrthoDB" id="344976at2"/>
<dbReference type="Pfam" id="PF13160">
    <property type="entry name" value="DUF3995"/>
    <property type="match status" value="1"/>
</dbReference>
<dbReference type="EMBL" id="QYUK01000011">
    <property type="protein sequence ID" value="RJF87660.1"/>
    <property type="molecule type" value="Genomic_DNA"/>
</dbReference>
<keyword evidence="1" id="KW-1133">Transmembrane helix</keyword>
<comment type="caution">
    <text evidence="2">The sequence shown here is derived from an EMBL/GenBank/DDBJ whole genome shotgun (WGS) entry which is preliminary data.</text>
</comment>
<feature type="transmembrane region" description="Helical" evidence="1">
    <location>
        <begin position="80"/>
        <end position="100"/>
    </location>
</feature>
<keyword evidence="1" id="KW-0472">Membrane</keyword>
<name>A0A418WCD6_9PROT</name>
<evidence type="ECO:0000313" key="3">
    <source>
        <dbReference type="Proteomes" id="UP000284605"/>
    </source>
</evidence>
<sequence length="143" mass="14955">MPITLLALAVSVIFAVLGLIHAYWAIRGDIGSLSAGVPYVDGKPAFNPGRGLTLLVAAALLGCALLVAAVGGLVDLPLAHWLLVWAAFALALVLFARSIGDFRLVGFFKKIRNSRFARLDTRYYSPLCLGLAAGVFAVACAAA</sequence>
<feature type="transmembrane region" description="Helical" evidence="1">
    <location>
        <begin position="52"/>
        <end position="74"/>
    </location>
</feature>
<gene>
    <name evidence="2" type="ORF">D3874_12030</name>
</gene>
<evidence type="ECO:0000256" key="1">
    <source>
        <dbReference type="SAM" id="Phobius"/>
    </source>
</evidence>
<dbReference type="Proteomes" id="UP000284605">
    <property type="component" value="Unassembled WGS sequence"/>
</dbReference>
<keyword evidence="1" id="KW-0812">Transmembrane</keyword>
<feature type="transmembrane region" description="Helical" evidence="1">
    <location>
        <begin position="6"/>
        <end position="26"/>
    </location>
</feature>
<keyword evidence="3" id="KW-1185">Reference proteome</keyword>
<reference evidence="2 3" key="1">
    <citation type="submission" date="2018-09" db="EMBL/GenBank/DDBJ databases">
        <authorList>
            <person name="Zhu H."/>
        </authorList>
    </citation>
    <scope>NUCLEOTIDE SEQUENCE [LARGE SCALE GENOMIC DNA]</scope>
    <source>
        <strain evidence="2 3">K1W22B-8</strain>
    </source>
</reference>
<dbReference type="InterPro" id="IPR025058">
    <property type="entry name" value="DUF3995"/>
</dbReference>